<gene>
    <name evidence="2" type="ORF">GCM10007116_03340</name>
    <name evidence="1" type="ORF">HS1genome_1217</name>
</gene>
<dbReference type="EMBL" id="BMQS01000002">
    <property type="protein sequence ID" value="GGT88676.1"/>
    <property type="molecule type" value="Genomic_DNA"/>
</dbReference>
<dbReference type="Proteomes" id="UP000276741">
    <property type="component" value="Chromosome"/>
</dbReference>
<sequence length="270" mass="30137">MLKELVEEELSRPYEVKTHVKLSGGIVTGAGDSFAAALSLEGKSRGKFRAMDPEELLEVDLAQPLVIVSVSGRPKLNVEVARKFKGKARVVVVTSNTSSELARLADDLVILPYAPRDRLPGTLSFMMTLSALYSIGGYSTTTSCETRPLELGFNPFFVGSGENYGVAYFSYLKWAEFLGQWTNYERFEQFCHAPIFTTRGRDVVLLDRGERREALKRYVKFARILETGSEDPFCNSLSVIRAVLRLAGEKPYFLTDEEILEASSVMIYGE</sequence>
<evidence type="ECO:0000313" key="3">
    <source>
        <dbReference type="Proteomes" id="UP000276741"/>
    </source>
</evidence>
<reference evidence="2" key="4">
    <citation type="submission" date="2020-09" db="EMBL/GenBank/DDBJ databases">
        <authorList>
            <person name="Sun Q."/>
            <person name="Ohkuma M."/>
        </authorList>
    </citation>
    <scope>NUCLEOTIDE SEQUENCE</scope>
    <source>
        <strain evidence="2">JCM 31740</strain>
    </source>
</reference>
<reference evidence="1" key="3">
    <citation type="journal article" date="2019" name="BMC Res. Notes">
        <title>Complete genome sequence of the Sulfodiicoccus acidiphilus strain HS-1T, the first crenarchaeon that lacks polB3, isolated from an acidic hot spring in Ohwaku-dani, Hakone, Japan.</title>
        <authorList>
            <person name="Sakai H.D."/>
            <person name="Kurosawa N."/>
        </authorList>
    </citation>
    <scope>NUCLEOTIDE SEQUENCE</scope>
    <source>
        <strain evidence="1">HS-1</strain>
    </source>
</reference>
<evidence type="ECO:0000313" key="1">
    <source>
        <dbReference type="EMBL" id="BBD72828.1"/>
    </source>
</evidence>
<dbReference type="GO" id="GO:0097367">
    <property type="term" value="F:carbohydrate derivative binding"/>
    <property type="evidence" value="ECO:0007669"/>
    <property type="project" value="InterPro"/>
</dbReference>
<protein>
    <submittedName>
        <fullName evidence="1">Sugar isomerase</fullName>
    </submittedName>
</protein>
<keyword evidence="3" id="KW-1185">Reference proteome</keyword>
<dbReference type="GeneID" id="38666730"/>
<dbReference type="Gene3D" id="3.40.50.10490">
    <property type="entry name" value="Glucose-6-phosphate isomerase like protein, domain 1"/>
    <property type="match status" value="1"/>
</dbReference>
<dbReference type="EMBL" id="AP018553">
    <property type="protein sequence ID" value="BBD72828.1"/>
    <property type="molecule type" value="Genomic_DNA"/>
</dbReference>
<dbReference type="AlphaFoldDB" id="A0A348B3S6"/>
<dbReference type="OrthoDB" id="34358at2157"/>
<dbReference type="GO" id="GO:1901135">
    <property type="term" value="P:carbohydrate derivative metabolic process"/>
    <property type="evidence" value="ECO:0007669"/>
    <property type="project" value="InterPro"/>
</dbReference>
<dbReference type="InterPro" id="IPR046348">
    <property type="entry name" value="SIS_dom_sf"/>
</dbReference>
<dbReference type="SUPFAM" id="SSF53697">
    <property type="entry name" value="SIS domain"/>
    <property type="match status" value="1"/>
</dbReference>
<name>A0A348B3S6_9CREN</name>
<dbReference type="Proteomes" id="UP000616143">
    <property type="component" value="Unassembled WGS sequence"/>
</dbReference>
<keyword evidence="1" id="KW-0413">Isomerase</keyword>
<organism evidence="1 3">
    <name type="scientific">Sulfodiicoccus acidiphilus</name>
    <dbReference type="NCBI Taxonomy" id="1670455"/>
    <lineage>
        <taxon>Archaea</taxon>
        <taxon>Thermoproteota</taxon>
        <taxon>Thermoprotei</taxon>
        <taxon>Sulfolobales</taxon>
        <taxon>Sulfolobaceae</taxon>
        <taxon>Sulfodiicoccus</taxon>
    </lineage>
</organism>
<accession>A0A348B3S6</accession>
<dbReference type="RefSeq" id="WP_126450049.1">
    <property type="nucleotide sequence ID" value="NZ_AP018553.1"/>
</dbReference>
<proteinExistence type="predicted"/>
<dbReference type="KEGG" id="sacd:HS1genome_1217"/>
<dbReference type="GO" id="GO:0016853">
    <property type="term" value="F:isomerase activity"/>
    <property type="evidence" value="ECO:0007669"/>
    <property type="project" value="UniProtKB-KW"/>
</dbReference>
<reference evidence="2" key="1">
    <citation type="journal article" date="2014" name="Int. J. Syst. Evol. Microbiol.">
        <title>Complete genome sequence of Corynebacterium casei LMG S-19264T (=DSM 44701T), isolated from a smear-ripened cheese.</title>
        <authorList>
            <consortium name="US DOE Joint Genome Institute (JGI-PGF)"/>
            <person name="Walter F."/>
            <person name="Albersmeier A."/>
            <person name="Kalinowski J."/>
            <person name="Ruckert C."/>
        </authorList>
    </citation>
    <scope>NUCLEOTIDE SEQUENCE</scope>
    <source>
        <strain evidence="2">JCM 31740</strain>
    </source>
</reference>
<evidence type="ECO:0000313" key="2">
    <source>
        <dbReference type="EMBL" id="GGT88676.1"/>
    </source>
</evidence>
<reference evidence="3" key="2">
    <citation type="submission" date="2018-04" db="EMBL/GenBank/DDBJ databases">
        <title>Complete genome sequence of Sulfodiicoccus acidiphilus strain HS-1.</title>
        <authorList>
            <person name="Sakai H.D."/>
            <person name="Kurosawa N."/>
        </authorList>
    </citation>
    <scope>NUCLEOTIDE SEQUENCE [LARGE SCALE GENOMIC DNA]</scope>
    <source>
        <strain evidence="3">HS-1</strain>
    </source>
</reference>